<feature type="compositionally biased region" description="Basic residues" evidence="6">
    <location>
        <begin position="471"/>
        <end position="481"/>
    </location>
</feature>
<dbReference type="AlphaFoldDB" id="A0A8H3I723"/>
<feature type="transmembrane region" description="Helical" evidence="7">
    <location>
        <begin position="358"/>
        <end position="379"/>
    </location>
</feature>
<feature type="compositionally biased region" description="Basic and acidic residues" evidence="6">
    <location>
        <begin position="7"/>
        <end position="24"/>
    </location>
</feature>
<dbReference type="Pfam" id="PF05346">
    <property type="entry name" value="DUF747"/>
    <property type="match status" value="1"/>
</dbReference>
<feature type="compositionally biased region" description="Polar residues" evidence="6">
    <location>
        <begin position="135"/>
        <end position="148"/>
    </location>
</feature>
<evidence type="ECO:0000256" key="2">
    <source>
        <dbReference type="ARBA" id="ARBA00008803"/>
    </source>
</evidence>
<keyword evidence="5 7" id="KW-0472">Membrane</keyword>
<dbReference type="Proteomes" id="UP000664521">
    <property type="component" value="Unassembled WGS sequence"/>
</dbReference>
<evidence type="ECO:0000256" key="3">
    <source>
        <dbReference type="ARBA" id="ARBA00022692"/>
    </source>
</evidence>
<evidence type="ECO:0000256" key="4">
    <source>
        <dbReference type="ARBA" id="ARBA00022989"/>
    </source>
</evidence>
<evidence type="ECO:0000313" key="9">
    <source>
        <dbReference type="Proteomes" id="UP000664521"/>
    </source>
</evidence>
<evidence type="ECO:0000256" key="1">
    <source>
        <dbReference type="ARBA" id="ARBA00004141"/>
    </source>
</evidence>
<name>A0A8H3I723_9LECA</name>
<dbReference type="OrthoDB" id="5376140at2759"/>
<comment type="similarity">
    <text evidence="2">Belongs to the TAPT1 family.</text>
</comment>
<reference evidence="8" key="1">
    <citation type="submission" date="2021-03" db="EMBL/GenBank/DDBJ databases">
        <authorList>
            <person name="Tagirdzhanova G."/>
        </authorList>
    </citation>
    <scope>NUCLEOTIDE SEQUENCE</scope>
</reference>
<feature type="compositionally biased region" description="Basic and acidic residues" evidence="6">
    <location>
        <begin position="192"/>
        <end position="203"/>
    </location>
</feature>
<feature type="compositionally biased region" description="Basic and acidic residues" evidence="6">
    <location>
        <begin position="95"/>
        <end position="108"/>
    </location>
</feature>
<comment type="subcellular location">
    <subcellularLocation>
        <location evidence="1">Membrane</location>
        <topology evidence="1">Multi-pass membrane protein</topology>
    </subcellularLocation>
</comment>
<evidence type="ECO:0000313" key="8">
    <source>
        <dbReference type="EMBL" id="CAF9907313.1"/>
    </source>
</evidence>
<feature type="transmembrane region" description="Helical" evidence="7">
    <location>
        <begin position="688"/>
        <end position="707"/>
    </location>
</feature>
<dbReference type="EMBL" id="CAJPDS010000005">
    <property type="protein sequence ID" value="CAF9907313.1"/>
    <property type="molecule type" value="Genomic_DNA"/>
</dbReference>
<feature type="compositionally biased region" description="Polar residues" evidence="6">
    <location>
        <begin position="170"/>
        <end position="190"/>
    </location>
</feature>
<dbReference type="GO" id="GO:0005789">
    <property type="term" value="C:endoplasmic reticulum membrane"/>
    <property type="evidence" value="ECO:0007669"/>
    <property type="project" value="TreeGrafter"/>
</dbReference>
<feature type="region of interest" description="Disordered" evidence="6">
    <location>
        <begin position="424"/>
        <end position="487"/>
    </location>
</feature>
<keyword evidence="9" id="KW-1185">Reference proteome</keyword>
<dbReference type="PANTHER" id="PTHR13317:SF4">
    <property type="entry name" value="TRANSMEMBRANE ANTERIOR POSTERIOR TRANSFORMATION PROTEIN 1 HOMOLOG"/>
    <property type="match status" value="1"/>
</dbReference>
<organism evidence="8 9">
    <name type="scientific">Heterodermia speciosa</name>
    <dbReference type="NCBI Taxonomy" id="116794"/>
    <lineage>
        <taxon>Eukaryota</taxon>
        <taxon>Fungi</taxon>
        <taxon>Dikarya</taxon>
        <taxon>Ascomycota</taxon>
        <taxon>Pezizomycotina</taxon>
        <taxon>Lecanoromycetes</taxon>
        <taxon>OSLEUM clade</taxon>
        <taxon>Lecanoromycetidae</taxon>
        <taxon>Caliciales</taxon>
        <taxon>Physciaceae</taxon>
        <taxon>Heterodermia</taxon>
    </lineage>
</organism>
<feature type="transmembrane region" description="Helical" evidence="7">
    <location>
        <begin position="848"/>
        <end position="880"/>
    </location>
</feature>
<evidence type="ECO:0000256" key="7">
    <source>
        <dbReference type="SAM" id="Phobius"/>
    </source>
</evidence>
<evidence type="ECO:0000256" key="5">
    <source>
        <dbReference type="ARBA" id="ARBA00023136"/>
    </source>
</evidence>
<dbReference type="PANTHER" id="PTHR13317">
    <property type="entry name" value="TRANSMEMBRANE ANTERIOR POSTERIOR TRANSFORMATION PROTEIN 1 HOMOLOG"/>
    <property type="match status" value="1"/>
</dbReference>
<feature type="transmembrane region" description="Helical" evidence="7">
    <location>
        <begin position="569"/>
        <end position="585"/>
    </location>
</feature>
<evidence type="ECO:0000256" key="6">
    <source>
        <dbReference type="SAM" id="MobiDB-lite"/>
    </source>
</evidence>
<comment type="caution">
    <text evidence="8">The sequence shown here is derived from an EMBL/GenBank/DDBJ whole genome shotgun (WGS) entry which is preliminary data.</text>
</comment>
<feature type="compositionally biased region" description="Polar residues" evidence="6">
    <location>
        <begin position="35"/>
        <end position="72"/>
    </location>
</feature>
<keyword evidence="3 7" id="KW-0812">Transmembrane</keyword>
<proteinExistence type="inferred from homology"/>
<accession>A0A8H3I723</accession>
<feature type="compositionally biased region" description="Polar residues" evidence="6">
    <location>
        <begin position="453"/>
        <end position="466"/>
    </location>
</feature>
<sequence length="959" mass="107201">MTLPEIGKLHYETHDVHPHSDNPDKIQYAVERGESGSQNLGPQNGLRQPLARTSVSNVPLSSANDEASNNEKLNGEYGPQGGLETVQEVVRQRHRDRERLRSSAREMDNNDITEGLNFDAGSEDHQKYGAHPTRKLSSSKLWELTSSPDFLPKRNSMSDPEESTLHASGPTATLQMNGESQGYASGNTGQEHLGDHDQYHAENPKISPIPSDDQALACGPPASKGHLNPSRHHMASRTFSTPPLRRRTSSKGLSSGKASTHRSTKNFRLSPKSLTAHAMGPGLQNDMMEASIPSPMPSTIPAPPSSLSTFLELELSSRPPPPFYIHQSKFNDYPYESSHVKLERLQNFLLLPPQLEQVLWFGALACLDVWLYTFTLLPLRFMKALSLLVQSWAINIASESKLVATFVYTGSGRFWRRRRKSSLPESDRTLTPSNDGVSQKLEKARMGPPFPSENGNITHEQRQPTQSHRNSNTHRHHRRTKSTPSALSENHKADILKGLLIVISCIILMHFDASRMYHGIRGQAAIKLYVIYNVLEVCDRLFSAIGQDVLECLFSKEALERKPDGRSKVLRPFWLFVLALLYNLVHSTALFYQVITLNVAVNSYSNALLTLLMSNQFVEIKSTVFKKFEKENLFQLTCADVVERFQLWLMLTIIAARNIIETGGLSPNGSIEPVPAAPLQSSFLSKSFTLLPAWTGMIMGPFLLVLGSEMLVDWVKHAYITKFNLTRPAVYGRFLDILAKDYYTNAFADQNLTRRLGLPVIPLSCLFIRASVQTYQMFLATHMPIPIPSTATSLSVDEATTSPATTAALQHIDHIFRNALGRSTFGGGGGGSPTLVTAPSSWFTTDNLIALTTMILFFLVLFLLLLALKLVLGMCLLSFARRRYIGMKQRERDNSVDAEGKRVGGWGVVEVDEAKRSWIYADDSEGLEKLRERERKKGREDDDIFSGVTRYRMVAKRIW</sequence>
<gene>
    <name evidence="8" type="ORF">HETSPECPRED_007097</name>
</gene>
<dbReference type="InterPro" id="IPR008010">
    <property type="entry name" value="Tatp1"/>
</dbReference>
<protein>
    <submittedName>
        <fullName evidence="8">Uncharacterized protein</fullName>
    </submittedName>
</protein>
<keyword evidence="4 7" id="KW-1133">Transmembrane helix</keyword>
<feature type="region of interest" description="Disordered" evidence="6">
    <location>
        <begin position="1"/>
        <end position="268"/>
    </location>
</feature>